<comment type="similarity">
    <text evidence="1">Belongs to the beta type-B retroviral polymerase family. HERV class-II K(HML-2) pol subfamily.</text>
</comment>
<protein>
    <recommendedName>
        <fullName evidence="2">ribonuclease H</fullName>
        <ecNumber evidence="2">3.1.26.4</ecNumber>
    </recommendedName>
</protein>
<dbReference type="Proteomes" id="UP000050525">
    <property type="component" value="Unassembled WGS sequence"/>
</dbReference>
<dbReference type="InterPro" id="IPR043128">
    <property type="entry name" value="Rev_trsase/Diguanyl_cyclase"/>
</dbReference>
<dbReference type="AlphaFoldDB" id="A0A151NDG3"/>
<gene>
    <name evidence="4" type="ORF">Y1Q_0009672</name>
</gene>
<dbReference type="STRING" id="8496.A0A151NDG3"/>
<dbReference type="PANTHER" id="PTHR24559:SF454">
    <property type="entry name" value="RIBONUCLEASE H"/>
    <property type="match status" value="1"/>
</dbReference>
<dbReference type="Gene3D" id="3.30.70.270">
    <property type="match status" value="1"/>
</dbReference>
<dbReference type="SUPFAM" id="SSF56672">
    <property type="entry name" value="DNA/RNA polymerases"/>
    <property type="match status" value="1"/>
</dbReference>
<evidence type="ECO:0000259" key="3">
    <source>
        <dbReference type="Pfam" id="PF00078"/>
    </source>
</evidence>
<proteinExistence type="inferred from homology"/>
<name>A0A151NDG3_ALLMI</name>
<dbReference type="Pfam" id="PF00078">
    <property type="entry name" value="RVT_1"/>
    <property type="match status" value="1"/>
</dbReference>
<dbReference type="GO" id="GO:0004523">
    <property type="term" value="F:RNA-DNA hybrid ribonuclease activity"/>
    <property type="evidence" value="ECO:0007669"/>
    <property type="project" value="UniProtKB-EC"/>
</dbReference>
<dbReference type="InterPro" id="IPR000477">
    <property type="entry name" value="RT_dom"/>
</dbReference>
<keyword evidence="5" id="KW-1185">Reference proteome</keyword>
<dbReference type="InterPro" id="IPR043502">
    <property type="entry name" value="DNA/RNA_pol_sf"/>
</dbReference>
<dbReference type="EC" id="3.1.26.4" evidence="2"/>
<evidence type="ECO:0000256" key="2">
    <source>
        <dbReference type="ARBA" id="ARBA00012180"/>
    </source>
</evidence>
<accession>A0A151NDG3</accession>
<dbReference type="PANTHER" id="PTHR24559">
    <property type="entry name" value="TRANSPOSON TY3-I GAG-POL POLYPROTEIN"/>
    <property type="match status" value="1"/>
</dbReference>
<dbReference type="EMBL" id="AKHW03003322">
    <property type="protein sequence ID" value="KYO34834.1"/>
    <property type="molecule type" value="Genomic_DNA"/>
</dbReference>
<feature type="domain" description="Reverse transcriptase" evidence="3">
    <location>
        <begin position="8"/>
        <end position="113"/>
    </location>
</feature>
<evidence type="ECO:0000313" key="5">
    <source>
        <dbReference type="Proteomes" id="UP000050525"/>
    </source>
</evidence>
<evidence type="ECO:0000313" key="4">
    <source>
        <dbReference type="EMBL" id="KYO34834.1"/>
    </source>
</evidence>
<reference evidence="4 5" key="1">
    <citation type="journal article" date="2012" name="Genome Biol.">
        <title>Sequencing three crocodilian genomes to illuminate the evolution of archosaurs and amniotes.</title>
        <authorList>
            <person name="St John J.A."/>
            <person name="Braun E.L."/>
            <person name="Isberg S.R."/>
            <person name="Miles L.G."/>
            <person name="Chong A.Y."/>
            <person name="Gongora J."/>
            <person name="Dalzell P."/>
            <person name="Moran C."/>
            <person name="Bed'hom B."/>
            <person name="Abzhanov A."/>
            <person name="Burgess S.C."/>
            <person name="Cooksey A.M."/>
            <person name="Castoe T.A."/>
            <person name="Crawford N.G."/>
            <person name="Densmore L.D."/>
            <person name="Drew J.C."/>
            <person name="Edwards S.V."/>
            <person name="Faircloth B.C."/>
            <person name="Fujita M.K."/>
            <person name="Greenwold M.J."/>
            <person name="Hoffmann F.G."/>
            <person name="Howard J.M."/>
            <person name="Iguchi T."/>
            <person name="Janes D.E."/>
            <person name="Khan S.Y."/>
            <person name="Kohno S."/>
            <person name="de Koning A.J."/>
            <person name="Lance S.L."/>
            <person name="McCarthy F.M."/>
            <person name="McCormack J.E."/>
            <person name="Merchant M.E."/>
            <person name="Peterson D.G."/>
            <person name="Pollock D.D."/>
            <person name="Pourmand N."/>
            <person name="Raney B.J."/>
            <person name="Roessler K.A."/>
            <person name="Sanford J.R."/>
            <person name="Sawyer R.H."/>
            <person name="Schmidt C.J."/>
            <person name="Triplett E.W."/>
            <person name="Tuberville T.D."/>
            <person name="Venegas-Anaya M."/>
            <person name="Howard J.T."/>
            <person name="Jarvis E.D."/>
            <person name="Guillette L.J.Jr."/>
            <person name="Glenn T.C."/>
            <person name="Green R.E."/>
            <person name="Ray D.A."/>
        </authorList>
    </citation>
    <scope>NUCLEOTIDE SEQUENCE [LARGE SCALE GENOMIC DNA]</scope>
    <source>
        <strain evidence="4">KSC_2009_1</strain>
    </source>
</reference>
<evidence type="ECO:0000256" key="1">
    <source>
        <dbReference type="ARBA" id="ARBA00010879"/>
    </source>
</evidence>
<dbReference type="Gene3D" id="3.10.10.10">
    <property type="entry name" value="HIV Type 1 Reverse Transcriptase, subunit A, domain 1"/>
    <property type="match status" value="1"/>
</dbReference>
<dbReference type="InterPro" id="IPR053134">
    <property type="entry name" value="RNA-dir_DNA_polymerase"/>
</dbReference>
<comment type="caution">
    <text evidence="4">The sequence shown here is derived from an EMBL/GenBank/DDBJ whole genome shotgun (WGS) entry which is preliminary data.</text>
</comment>
<dbReference type="CDD" id="cd01647">
    <property type="entry name" value="RT_LTR"/>
    <property type="match status" value="1"/>
</dbReference>
<organism evidence="4 5">
    <name type="scientific">Alligator mississippiensis</name>
    <name type="common">American alligator</name>
    <dbReference type="NCBI Taxonomy" id="8496"/>
    <lineage>
        <taxon>Eukaryota</taxon>
        <taxon>Metazoa</taxon>
        <taxon>Chordata</taxon>
        <taxon>Craniata</taxon>
        <taxon>Vertebrata</taxon>
        <taxon>Euteleostomi</taxon>
        <taxon>Archelosauria</taxon>
        <taxon>Archosauria</taxon>
        <taxon>Crocodylia</taxon>
        <taxon>Alligatoridae</taxon>
        <taxon>Alligatorinae</taxon>
        <taxon>Alligator</taxon>
    </lineage>
</organism>
<sequence length="124" mass="14181">MPRMDFLLNTLGQAKFISTFDLSKEFWQMALDLDAMAKSAITTHLELYHTVLHPFGVYNSPASFQRFINNLLQGFEKFAVAYIDDITSFSQDFDSHLIHLTTVLKRIKKDQLCSKSKEMSVGIA</sequence>